<evidence type="ECO:0000256" key="2">
    <source>
        <dbReference type="ARBA" id="ARBA00022679"/>
    </source>
</evidence>
<keyword evidence="4" id="KW-0418">Kinase</keyword>
<evidence type="ECO:0000256" key="1">
    <source>
        <dbReference type="ARBA" id="ARBA00022527"/>
    </source>
</evidence>
<name>A0A3S4ZRU0_9PLAT</name>
<dbReference type="AlphaFoldDB" id="A0A3S4ZRU0"/>
<dbReference type="Proteomes" id="UP000784294">
    <property type="component" value="Unassembled WGS sequence"/>
</dbReference>
<dbReference type="GO" id="GO:0005524">
    <property type="term" value="F:ATP binding"/>
    <property type="evidence" value="ECO:0007669"/>
    <property type="project" value="UniProtKB-KW"/>
</dbReference>
<dbReference type="EMBL" id="CAAALY010008792">
    <property type="protein sequence ID" value="VEL10363.1"/>
    <property type="molecule type" value="Genomic_DNA"/>
</dbReference>
<dbReference type="SUPFAM" id="SSF56112">
    <property type="entry name" value="Protein kinase-like (PK-like)"/>
    <property type="match status" value="1"/>
</dbReference>
<dbReference type="SMART" id="SM00220">
    <property type="entry name" value="S_TKc"/>
    <property type="match status" value="1"/>
</dbReference>
<feature type="domain" description="Protein kinase" evidence="6">
    <location>
        <begin position="1"/>
        <end position="131"/>
    </location>
</feature>
<protein>
    <recommendedName>
        <fullName evidence="6">Protein kinase domain-containing protein</fullName>
    </recommendedName>
</protein>
<keyword evidence="2" id="KW-0808">Transferase</keyword>
<keyword evidence="8" id="KW-1185">Reference proteome</keyword>
<keyword evidence="1" id="KW-0723">Serine/threonine-protein kinase</keyword>
<evidence type="ECO:0000256" key="4">
    <source>
        <dbReference type="ARBA" id="ARBA00022777"/>
    </source>
</evidence>
<reference evidence="7" key="1">
    <citation type="submission" date="2018-11" db="EMBL/GenBank/DDBJ databases">
        <authorList>
            <consortium name="Pathogen Informatics"/>
        </authorList>
    </citation>
    <scope>NUCLEOTIDE SEQUENCE</scope>
</reference>
<evidence type="ECO:0000256" key="5">
    <source>
        <dbReference type="ARBA" id="ARBA00022840"/>
    </source>
</evidence>
<proteinExistence type="predicted"/>
<sequence length="131" mass="14471">MKLDNVMLDHQGHVKVVDFGMCKLCSSSTQGLIATTFCGTPDYLAPEIVRCQPYTQAVDWWALGVLIYEMLVGQSPFRGEDEDNLFAAICRENVIYPKNMPSPAKECIMAVSLCQSSSLISTKGAYLGIKR</sequence>
<gene>
    <name evidence="7" type="ORF">PXEA_LOCUS3803</name>
</gene>
<evidence type="ECO:0000313" key="8">
    <source>
        <dbReference type="Proteomes" id="UP000784294"/>
    </source>
</evidence>
<keyword evidence="5" id="KW-0067">ATP-binding</keyword>
<dbReference type="Gene3D" id="1.10.510.10">
    <property type="entry name" value="Transferase(Phosphotransferase) domain 1"/>
    <property type="match status" value="1"/>
</dbReference>
<comment type="caution">
    <text evidence="7">The sequence shown here is derived from an EMBL/GenBank/DDBJ whole genome shotgun (WGS) entry which is preliminary data.</text>
</comment>
<accession>A0A3S4ZRU0</accession>
<evidence type="ECO:0000259" key="6">
    <source>
        <dbReference type="PROSITE" id="PS50011"/>
    </source>
</evidence>
<dbReference type="OrthoDB" id="63267at2759"/>
<dbReference type="Pfam" id="PF00069">
    <property type="entry name" value="Pkinase"/>
    <property type="match status" value="1"/>
</dbReference>
<evidence type="ECO:0000256" key="3">
    <source>
        <dbReference type="ARBA" id="ARBA00022741"/>
    </source>
</evidence>
<dbReference type="PANTHER" id="PTHR24351">
    <property type="entry name" value="RIBOSOMAL PROTEIN S6 KINASE"/>
    <property type="match status" value="1"/>
</dbReference>
<dbReference type="InterPro" id="IPR011009">
    <property type="entry name" value="Kinase-like_dom_sf"/>
</dbReference>
<organism evidence="7 8">
    <name type="scientific">Protopolystoma xenopodis</name>
    <dbReference type="NCBI Taxonomy" id="117903"/>
    <lineage>
        <taxon>Eukaryota</taxon>
        <taxon>Metazoa</taxon>
        <taxon>Spiralia</taxon>
        <taxon>Lophotrochozoa</taxon>
        <taxon>Platyhelminthes</taxon>
        <taxon>Monogenea</taxon>
        <taxon>Polyopisthocotylea</taxon>
        <taxon>Polystomatidea</taxon>
        <taxon>Polystomatidae</taxon>
        <taxon>Protopolystoma</taxon>
    </lineage>
</organism>
<dbReference type="GO" id="GO:0004674">
    <property type="term" value="F:protein serine/threonine kinase activity"/>
    <property type="evidence" value="ECO:0007669"/>
    <property type="project" value="UniProtKB-KW"/>
</dbReference>
<evidence type="ECO:0000313" key="7">
    <source>
        <dbReference type="EMBL" id="VEL10363.1"/>
    </source>
</evidence>
<keyword evidence="3" id="KW-0547">Nucleotide-binding</keyword>
<dbReference type="PROSITE" id="PS50011">
    <property type="entry name" value="PROTEIN_KINASE_DOM"/>
    <property type="match status" value="1"/>
</dbReference>
<dbReference type="InterPro" id="IPR000719">
    <property type="entry name" value="Prot_kinase_dom"/>
</dbReference>